<evidence type="ECO:0000313" key="8">
    <source>
        <dbReference type="Proteomes" id="UP001497497"/>
    </source>
</evidence>
<dbReference type="InterPro" id="IPR017452">
    <property type="entry name" value="GPCR_Rhodpsn_7TM"/>
</dbReference>
<comment type="subcellular location">
    <subcellularLocation>
        <location evidence="1">Membrane</location>
    </subcellularLocation>
</comment>
<dbReference type="AlphaFoldDB" id="A0AAV2H3S7"/>
<accession>A0AAV2H3S7</accession>
<feature type="transmembrane region" description="Helical" evidence="5">
    <location>
        <begin position="230"/>
        <end position="248"/>
    </location>
</feature>
<evidence type="ECO:0000256" key="1">
    <source>
        <dbReference type="ARBA" id="ARBA00004370"/>
    </source>
</evidence>
<name>A0AAV2H3S7_LYMST</name>
<evidence type="ECO:0000256" key="4">
    <source>
        <dbReference type="ARBA" id="ARBA00023136"/>
    </source>
</evidence>
<feature type="domain" description="G-protein coupled receptors family 1 profile" evidence="6">
    <location>
        <begin position="55"/>
        <end position="324"/>
    </location>
</feature>
<evidence type="ECO:0000256" key="2">
    <source>
        <dbReference type="ARBA" id="ARBA00022692"/>
    </source>
</evidence>
<dbReference type="PANTHER" id="PTHR46641:SF2">
    <property type="entry name" value="FMRFAMIDE RECEPTOR"/>
    <property type="match status" value="1"/>
</dbReference>
<feature type="transmembrane region" description="Helical" evidence="5">
    <location>
        <begin position="35"/>
        <end position="62"/>
    </location>
</feature>
<evidence type="ECO:0000313" key="7">
    <source>
        <dbReference type="EMBL" id="CAL1528322.1"/>
    </source>
</evidence>
<dbReference type="PRINTS" id="PR00237">
    <property type="entry name" value="GPCRRHODOPSN"/>
</dbReference>
<evidence type="ECO:0000256" key="3">
    <source>
        <dbReference type="ARBA" id="ARBA00022989"/>
    </source>
</evidence>
<proteinExistence type="predicted"/>
<dbReference type="Gene3D" id="1.20.1070.10">
    <property type="entry name" value="Rhodopsin 7-helix transmembrane proteins"/>
    <property type="match status" value="1"/>
</dbReference>
<gene>
    <name evidence="7" type="ORF">GSLYS_00002492001</name>
</gene>
<dbReference type="EMBL" id="CAXITT010000030">
    <property type="protein sequence ID" value="CAL1528322.1"/>
    <property type="molecule type" value="Genomic_DNA"/>
</dbReference>
<dbReference type="Pfam" id="PF00001">
    <property type="entry name" value="7tm_1"/>
    <property type="match status" value="1"/>
</dbReference>
<keyword evidence="4 5" id="KW-0472">Membrane</keyword>
<dbReference type="InterPro" id="IPR000276">
    <property type="entry name" value="GPCR_Rhodpsn"/>
</dbReference>
<keyword evidence="2 5" id="KW-0812">Transmembrane</keyword>
<evidence type="ECO:0000256" key="5">
    <source>
        <dbReference type="SAM" id="Phobius"/>
    </source>
</evidence>
<comment type="caution">
    <text evidence="7">The sequence shown here is derived from an EMBL/GenBank/DDBJ whole genome shotgun (WGS) entry which is preliminary data.</text>
</comment>
<feature type="transmembrane region" description="Helical" evidence="5">
    <location>
        <begin position="269"/>
        <end position="288"/>
    </location>
</feature>
<dbReference type="Proteomes" id="UP001497497">
    <property type="component" value="Unassembled WGS sequence"/>
</dbReference>
<dbReference type="SMART" id="SM01381">
    <property type="entry name" value="7TM_GPCR_Srsx"/>
    <property type="match status" value="1"/>
</dbReference>
<feature type="transmembrane region" description="Helical" evidence="5">
    <location>
        <begin position="308"/>
        <end position="326"/>
    </location>
</feature>
<keyword evidence="3 5" id="KW-1133">Transmembrane helix</keyword>
<dbReference type="PROSITE" id="PS50262">
    <property type="entry name" value="G_PROTEIN_RECEP_F1_2"/>
    <property type="match status" value="1"/>
</dbReference>
<organism evidence="7 8">
    <name type="scientific">Lymnaea stagnalis</name>
    <name type="common">Great pond snail</name>
    <name type="synonym">Helix stagnalis</name>
    <dbReference type="NCBI Taxonomy" id="6523"/>
    <lineage>
        <taxon>Eukaryota</taxon>
        <taxon>Metazoa</taxon>
        <taxon>Spiralia</taxon>
        <taxon>Lophotrochozoa</taxon>
        <taxon>Mollusca</taxon>
        <taxon>Gastropoda</taxon>
        <taxon>Heterobranchia</taxon>
        <taxon>Euthyneura</taxon>
        <taxon>Panpulmonata</taxon>
        <taxon>Hygrophila</taxon>
        <taxon>Lymnaeoidea</taxon>
        <taxon>Lymnaeidae</taxon>
        <taxon>Lymnaea</taxon>
    </lineage>
</organism>
<dbReference type="PANTHER" id="PTHR46641">
    <property type="entry name" value="FMRFAMIDE RECEPTOR-RELATED"/>
    <property type="match status" value="1"/>
</dbReference>
<keyword evidence="8" id="KW-1185">Reference proteome</keyword>
<dbReference type="InterPro" id="IPR052954">
    <property type="entry name" value="GPCR-Ligand_Int"/>
</dbReference>
<feature type="transmembrane region" description="Helical" evidence="5">
    <location>
        <begin position="114"/>
        <end position="142"/>
    </location>
</feature>
<feature type="transmembrane region" description="Helical" evidence="5">
    <location>
        <begin position="163"/>
        <end position="184"/>
    </location>
</feature>
<dbReference type="SUPFAM" id="SSF81321">
    <property type="entry name" value="Family A G protein-coupled receptor-like"/>
    <property type="match status" value="1"/>
</dbReference>
<feature type="transmembrane region" description="Helical" evidence="5">
    <location>
        <begin position="74"/>
        <end position="94"/>
    </location>
</feature>
<dbReference type="GO" id="GO:0004930">
    <property type="term" value="F:G protein-coupled receptor activity"/>
    <property type="evidence" value="ECO:0007669"/>
    <property type="project" value="InterPro"/>
</dbReference>
<evidence type="ECO:0000259" key="6">
    <source>
        <dbReference type="PROSITE" id="PS50262"/>
    </source>
</evidence>
<dbReference type="GO" id="GO:0016020">
    <property type="term" value="C:membrane"/>
    <property type="evidence" value="ECO:0007669"/>
    <property type="project" value="UniProtKB-SubCell"/>
</dbReference>
<reference evidence="7 8" key="1">
    <citation type="submission" date="2024-04" db="EMBL/GenBank/DDBJ databases">
        <authorList>
            <consortium name="Genoscope - CEA"/>
            <person name="William W."/>
        </authorList>
    </citation>
    <scope>NUCLEOTIDE SEQUENCE [LARGE SCALE GENOMIC DNA]</scope>
</reference>
<sequence>MAFWQGANSSMTTMKALPVVVTFAYETISKERTEYIVWIFEYFFIPGVSYLGIVGNIITIVVILRLGVKKSSNILLISLAVADFFYLLGTSKIMDLIEQSTGGMYRPNSYLAGYAMFVLTMMFRFVSSGLFVSLMLPALITTERLIAIFLPLKFQLIVTRRRAWITVFSVYVLSMAYAGFYLSLFDYALTVGQNNTLEGSDAPTDFFFSHREIYFGVNAAMNKITGPIPLFYVLAGCVVIGVKVQVASRFRKTTSRSGKASGGRRTTRTLLSVCVVYTLTSGFSFLNYELSNNQVDKKTNLELVLMEVEAFLLCVNSACNYLIYVASNPNFRILTCGRCGVVLKK</sequence>
<protein>
    <recommendedName>
        <fullName evidence="6">G-protein coupled receptors family 1 profile domain-containing protein</fullName>
    </recommendedName>
</protein>